<reference evidence="1" key="1">
    <citation type="journal article" date="2021" name="Proc. Natl. Acad. Sci. U.S.A.">
        <title>A Catalog of Tens of Thousands of Viruses from Human Metagenomes Reveals Hidden Associations with Chronic Diseases.</title>
        <authorList>
            <person name="Tisza M.J."/>
            <person name="Buck C.B."/>
        </authorList>
    </citation>
    <scope>NUCLEOTIDE SEQUENCE</scope>
    <source>
        <strain evidence="1">CtCo31</strain>
    </source>
</reference>
<dbReference type="InterPro" id="IPR019004">
    <property type="entry name" value="YqeY/Aim41"/>
</dbReference>
<accession>A0A8S5UML2</accession>
<dbReference type="EMBL" id="BK016109">
    <property type="protein sequence ID" value="DAF95737.1"/>
    <property type="molecule type" value="Genomic_DNA"/>
</dbReference>
<evidence type="ECO:0000313" key="1">
    <source>
        <dbReference type="EMBL" id="DAF95737.1"/>
    </source>
</evidence>
<sequence length="139" mass="16476">MLYQKIKTDQLEARKLRKEIDTKVLTMLLSEADSIQLQKLPEDKQESAMMDIILRYEKNLLKNIDSFSSNKVFVQELNDELEVIKKYLPVKLSKEDITEIFSSDNYKSFGELMKYLSSYHKGQYDAKLVREVWEEFHGK</sequence>
<name>A0A8S5UML2_9CAUD</name>
<dbReference type="SUPFAM" id="SSF89095">
    <property type="entry name" value="GatB/YqeY motif"/>
    <property type="match status" value="1"/>
</dbReference>
<dbReference type="GO" id="GO:0016884">
    <property type="term" value="F:carbon-nitrogen ligase activity, with glutamine as amido-N-donor"/>
    <property type="evidence" value="ECO:0007669"/>
    <property type="project" value="InterPro"/>
</dbReference>
<dbReference type="InterPro" id="IPR003789">
    <property type="entry name" value="Asn/Gln_tRNA_amidoTrase-B-like"/>
</dbReference>
<proteinExistence type="predicted"/>
<organism evidence="1">
    <name type="scientific">Myoviridae sp. ctCo31</name>
    <dbReference type="NCBI Taxonomy" id="2825053"/>
    <lineage>
        <taxon>Viruses</taxon>
        <taxon>Duplodnaviria</taxon>
        <taxon>Heunggongvirae</taxon>
        <taxon>Uroviricota</taxon>
        <taxon>Caudoviricetes</taxon>
    </lineage>
</organism>
<protein>
    <submittedName>
        <fullName evidence="1">YqeY-like protein</fullName>
    </submittedName>
</protein>
<dbReference type="Pfam" id="PF09424">
    <property type="entry name" value="YqeY"/>
    <property type="match status" value="1"/>
</dbReference>